<proteinExistence type="predicted"/>
<evidence type="ECO:0000256" key="1">
    <source>
        <dbReference type="SAM" id="MobiDB-lite"/>
    </source>
</evidence>
<reference evidence="2 3" key="1">
    <citation type="journal article" date="2015" name="Genome Biol. Evol.">
        <title>Comparative Genomics of a Bacterivorous Green Alga Reveals Evolutionary Causalities and Consequences of Phago-Mixotrophic Mode of Nutrition.</title>
        <authorList>
            <person name="Burns J.A."/>
            <person name="Paasch A."/>
            <person name="Narechania A."/>
            <person name="Kim E."/>
        </authorList>
    </citation>
    <scope>NUCLEOTIDE SEQUENCE [LARGE SCALE GENOMIC DNA]</scope>
    <source>
        <strain evidence="2 3">PLY_AMNH</strain>
    </source>
</reference>
<dbReference type="EMBL" id="LGRX02022525">
    <property type="protein sequence ID" value="KAK3255515.1"/>
    <property type="molecule type" value="Genomic_DNA"/>
</dbReference>
<keyword evidence="3" id="KW-1185">Reference proteome</keyword>
<feature type="compositionally biased region" description="Basic and acidic residues" evidence="1">
    <location>
        <begin position="336"/>
        <end position="372"/>
    </location>
</feature>
<feature type="compositionally biased region" description="Polar residues" evidence="1">
    <location>
        <begin position="273"/>
        <end position="282"/>
    </location>
</feature>
<feature type="compositionally biased region" description="Low complexity" evidence="1">
    <location>
        <begin position="251"/>
        <end position="272"/>
    </location>
</feature>
<feature type="non-terminal residue" evidence="2">
    <location>
        <position position="1"/>
    </location>
</feature>
<evidence type="ECO:0000313" key="3">
    <source>
        <dbReference type="Proteomes" id="UP001190700"/>
    </source>
</evidence>
<feature type="compositionally biased region" description="Acidic residues" evidence="1">
    <location>
        <begin position="187"/>
        <end position="199"/>
    </location>
</feature>
<feature type="compositionally biased region" description="Low complexity" evidence="1">
    <location>
        <begin position="150"/>
        <end position="167"/>
    </location>
</feature>
<name>A0AAE0KPA6_9CHLO</name>
<gene>
    <name evidence="2" type="ORF">CYMTET_35303</name>
</gene>
<dbReference type="Proteomes" id="UP001190700">
    <property type="component" value="Unassembled WGS sequence"/>
</dbReference>
<feature type="compositionally biased region" description="Basic and acidic residues" evidence="1">
    <location>
        <begin position="1"/>
        <end position="50"/>
    </location>
</feature>
<organism evidence="2 3">
    <name type="scientific">Cymbomonas tetramitiformis</name>
    <dbReference type="NCBI Taxonomy" id="36881"/>
    <lineage>
        <taxon>Eukaryota</taxon>
        <taxon>Viridiplantae</taxon>
        <taxon>Chlorophyta</taxon>
        <taxon>Pyramimonadophyceae</taxon>
        <taxon>Pyramimonadales</taxon>
        <taxon>Pyramimonadaceae</taxon>
        <taxon>Cymbomonas</taxon>
    </lineage>
</organism>
<sequence>RKEEEMREKEREQREEAERIRKEKEADADRAQKKLEEERRQEEERKKAAELKASAAKQPSRLKDMGSSDEWGGQDDMFGLLPDEGDAPPPVKKPAPAQAAPAPSPAIEEDSPAIKGAYQPTFGGPRTGRRSLPTPKLPEKQAAPVPNPLTKSAPAPITAPKPAIGAKPGSGGSASNPSWLLQQSGEIEAEYSTDFEDMASQELGSESGAGAQAKPPSPKDAPGVGSGRIERSVSPSVGRTPEGAKAVQKPSAVGTGTTSRASSRPPSPHASGTPSSPKNASGTKRRDSDPSSGGLVRSKSGPSGASTPTNSRPPSPGSRGVTPRTMADRGPGFDPLAERSVTDVEERYKRDMEANEQRHNTQRKALEDEVRSLAKMVAESRVSRPPSPAGSASGSRVRPRNLRRAHLLWGLDGTERISLGSDGPRQHLNLFDFGVVFGAVAEE</sequence>
<feature type="region of interest" description="Disordered" evidence="1">
    <location>
        <begin position="1"/>
        <end position="399"/>
    </location>
</feature>
<accession>A0AAE0KPA6</accession>
<comment type="caution">
    <text evidence="2">The sequence shown here is derived from an EMBL/GenBank/DDBJ whole genome shotgun (WGS) entry which is preliminary data.</text>
</comment>
<evidence type="ECO:0000313" key="2">
    <source>
        <dbReference type="EMBL" id="KAK3255515.1"/>
    </source>
</evidence>
<protein>
    <submittedName>
        <fullName evidence="2">Uncharacterized protein</fullName>
    </submittedName>
</protein>
<feature type="compositionally biased region" description="Polar residues" evidence="1">
    <location>
        <begin position="300"/>
        <end position="310"/>
    </location>
</feature>
<dbReference type="AlphaFoldDB" id="A0AAE0KPA6"/>
<feature type="compositionally biased region" description="Polar residues" evidence="1">
    <location>
        <begin position="176"/>
        <end position="185"/>
    </location>
</feature>